<evidence type="ECO:0000313" key="6">
    <source>
        <dbReference type="Proteomes" id="UP000038010"/>
    </source>
</evidence>
<dbReference type="InterPro" id="IPR002347">
    <property type="entry name" value="SDR_fam"/>
</dbReference>
<dbReference type="InterPro" id="IPR020904">
    <property type="entry name" value="Sc_DH/Rdtase_CS"/>
</dbReference>
<dbReference type="PANTHER" id="PTHR43899:SF13">
    <property type="entry name" value="RH59310P"/>
    <property type="match status" value="1"/>
</dbReference>
<comment type="subcellular location">
    <subcellularLocation>
        <location evidence="1">Endoplasmic reticulum</location>
    </subcellularLocation>
</comment>
<keyword evidence="3" id="KW-0521">NADP</keyword>
<dbReference type="RefSeq" id="XP_018000200.1">
    <property type="nucleotide sequence ID" value="XM_018147917.1"/>
</dbReference>
<dbReference type="InterPro" id="IPR036291">
    <property type="entry name" value="NAD(P)-bd_dom_sf"/>
</dbReference>
<comment type="similarity">
    <text evidence="2">Belongs to the short-chain dehydrogenases/reductases (SDR) family.</text>
</comment>
<evidence type="ECO:0000313" key="5">
    <source>
        <dbReference type="EMBL" id="KPI40237.1"/>
    </source>
</evidence>
<accession>A0A0N1H9K4</accession>
<dbReference type="OrthoDB" id="47007at2759"/>
<reference evidence="5 6" key="1">
    <citation type="submission" date="2015-06" db="EMBL/GenBank/DDBJ databases">
        <title>Draft genome of the ant-associated black yeast Phialophora attae CBS 131958.</title>
        <authorList>
            <person name="Moreno L.F."/>
            <person name="Stielow B.J."/>
            <person name="de Hoog S."/>
            <person name="Vicente V.A."/>
            <person name="Weiss V.A."/>
            <person name="de Vries M."/>
            <person name="Cruz L.M."/>
            <person name="Souza E.M."/>
        </authorList>
    </citation>
    <scope>NUCLEOTIDE SEQUENCE [LARGE SCALE GENOMIC DNA]</scope>
    <source>
        <strain evidence="5 6">CBS 131958</strain>
    </source>
</reference>
<dbReference type="AlphaFoldDB" id="A0A0N1H9K4"/>
<dbReference type="Pfam" id="PF00106">
    <property type="entry name" value="adh_short"/>
    <property type="match status" value="1"/>
</dbReference>
<dbReference type="InterPro" id="IPR051019">
    <property type="entry name" value="VLCFA-Steroid_DH"/>
</dbReference>
<keyword evidence="4" id="KW-0560">Oxidoreductase</keyword>
<dbReference type="Proteomes" id="UP000038010">
    <property type="component" value="Unassembled WGS sequence"/>
</dbReference>
<organism evidence="5 6">
    <name type="scientific">Cyphellophora attinorum</name>
    <dbReference type="NCBI Taxonomy" id="1664694"/>
    <lineage>
        <taxon>Eukaryota</taxon>
        <taxon>Fungi</taxon>
        <taxon>Dikarya</taxon>
        <taxon>Ascomycota</taxon>
        <taxon>Pezizomycotina</taxon>
        <taxon>Eurotiomycetes</taxon>
        <taxon>Chaetothyriomycetidae</taxon>
        <taxon>Chaetothyriales</taxon>
        <taxon>Cyphellophoraceae</taxon>
        <taxon>Cyphellophora</taxon>
    </lineage>
</organism>
<protein>
    <submittedName>
        <fullName evidence="5">Very-long-chain 3-oxoacyl-CoA</fullName>
    </submittedName>
</protein>
<dbReference type="VEuPathDB" id="FungiDB:AB675_7540"/>
<dbReference type="SUPFAM" id="SSF51735">
    <property type="entry name" value="NAD(P)-binding Rossmann-fold domains"/>
    <property type="match status" value="1"/>
</dbReference>
<dbReference type="STRING" id="1664694.A0A0N1H9K4"/>
<proteinExistence type="inferred from homology"/>
<name>A0A0N1H9K4_9EURO</name>
<evidence type="ECO:0000256" key="3">
    <source>
        <dbReference type="ARBA" id="ARBA00022857"/>
    </source>
</evidence>
<gene>
    <name evidence="5" type="ORF">AB675_7540</name>
</gene>
<dbReference type="PROSITE" id="PS00061">
    <property type="entry name" value="ADH_SHORT"/>
    <property type="match status" value="1"/>
</dbReference>
<dbReference type="Gene3D" id="3.40.50.720">
    <property type="entry name" value="NAD(P)-binding Rossmann-like Domain"/>
    <property type="match status" value="1"/>
</dbReference>
<evidence type="ECO:0000256" key="2">
    <source>
        <dbReference type="ARBA" id="ARBA00006484"/>
    </source>
</evidence>
<sequence length="340" mass="37436">MSLETSARLLAAVATPLGYAILLRAAYQFFRFVQFNLRRSSLRKYGTSHRLYSIGSDQKSRPYALITGASDGLGLVFVEQLAAKGFNLIIHGRNQAKLNGIKANTETKHNITVRTLVIDAEKHPTAFSSQSYNDFEQTILATISDVPLTVLVNNIGILGPNLSLDTRPPSSIDDFININLRFLTHLTRVCLPILKRKKPALILNITSAAETAPLPLSAPYTAAKAYGSALHRSLRHELNLTGFPDIEVLSLRYGILCTPSAGRTDADAKWDIPTCARAVKDGLRCVGCGESTVVPYVGHQLQEWLVGWLPDNVKESFFAKFWLENLRTVQGFEGLAGQKK</sequence>
<dbReference type="PRINTS" id="PR00081">
    <property type="entry name" value="GDHRDH"/>
</dbReference>
<dbReference type="GO" id="GO:0005783">
    <property type="term" value="C:endoplasmic reticulum"/>
    <property type="evidence" value="ECO:0007669"/>
    <property type="project" value="UniProtKB-SubCell"/>
</dbReference>
<comment type="caution">
    <text evidence="5">The sequence shown here is derived from an EMBL/GenBank/DDBJ whole genome shotgun (WGS) entry which is preliminary data.</text>
</comment>
<dbReference type="GeneID" id="28739797"/>
<evidence type="ECO:0000256" key="4">
    <source>
        <dbReference type="ARBA" id="ARBA00023002"/>
    </source>
</evidence>
<evidence type="ECO:0000256" key="1">
    <source>
        <dbReference type="ARBA" id="ARBA00004240"/>
    </source>
</evidence>
<dbReference type="GO" id="GO:0016491">
    <property type="term" value="F:oxidoreductase activity"/>
    <property type="evidence" value="ECO:0007669"/>
    <property type="project" value="UniProtKB-KW"/>
</dbReference>
<dbReference type="EMBL" id="LFJN01000012">
    <property type="protein sequence ID" value="KPI40237.1"/>
    <property type="molecule type" value="Genomic_DNA"/>
</dbReference>
<keyword evidence="6" id="KW-1185">Reference proteome</keyword>
<dbReference type="PANTHER" id="PTHR43899">
    <property type="entry name" value="RH59310P"/>
    <property type="match status" value="1"/>
</dbReference>